<dbReference type="Proteomes" id="UP000182089">
    <property type="component" value="Unassembled WGS sequence"/>
</dbReference>
<dbReference type="InterPro" id="IPR006474">
    <property type="entry name" value="Helicase_Cas3_CRISPR-ass_core"/>
</dbReference>
<dbReference type="Pfam" id="PF00270">
    <property type="entry name" value="DEAD"/>
    <property type="match status" value="1"/>
</dbReference>
<evidence type="ECO:0000256" key="9">
    <source>
        <dbReference type="ARBA" id="ARBA00023118"/>
    </source>
</evidence>
<dbReference type="Gene3D" id="1.10.3210.30">
    <property type="match status" value="1"/>
</dbReference>
<feature type="domain" description="Helicase ATP-binding" evidence="10">
    <location>
        <begin position="304"/>
        <end position="507"/>
    </location>
</feature>
<accession>A0ABY1AA17</accession>
<comment type="caution">
    <text evidence="12">The sequence shown here is derived from an EMBL/GenBank/DDBJ whole genome shotgun (WGS) entry which is preliminary data.</text>
</comment>
<dbReference type="Pfam" id="PF22590">
    <property type="entry name" value="Cas3-like_C_2"/>
    <property type="match status" value="1"/>
</dbReference>
<keyword evidence="8" id="KW-0067">ATP-binding</keyword>
<evidence type="ECO:0000259" key="10">
    <source>
        <dbReference type="PROSITE" id="PS51192"/>
    </source>
</evidence>
<dbReference type="InterPro" id="IPR011545">
    <property type="entry name" value="DEAD/DEAH_box_helicase_dom"/>
</dbReference>
<dbReference type="InterPro" id="IPR014001">
    <property type="entry name" value="Helicase_ATP-bd"/>
</dbReference>
<gene>
    <name evidence="12" type="ORF">SAMN05216431_10325</name>
</gene>
<sequence length="913" mass="103745">MTDLSQAARNLWGKKETRAGQQLWLPLVAHLIDTKNVINWLFNHWLSESQKNILYINHSEEDTQDLIKFLGYIHDIGKATPAFQTKKSYVNDESLDFDLIEKLIRTGLQGLDSLALSNPQISPHNRAGEAILENFGLNKTVAAIIGAHHGTPENSPRSAKKNLQDYASNYWQTQQPSPAQDKWQGIQKELIAHGLSFTKFANLESIPEINQSQAILLTGLIIMADWIASSEYFNADFNRPMFPTIDIDKSLDDIDLTARFRSAIKTWENEEQWEPKKVSDISKYYLDHWNFTPRDVQNTISQSISEAIDPGIVIIEAPMGIGKTEIALTAAEQLAFRKGENGLFVGLPTQATSNAMFDRVKGWLSVVSAEQNKMLSIKLMHGRAQFNSEFVQLPTAENIGEDNSAVIVNSWFSGKKSILEEFTVGTIDNLLLMGLKQRHLFLKHLGFSNKVVVIDEVHAYDTYMSQYLDKALEWLGAYHVPVIVLSATLPIKRRNQLLEAYSRGRFDSKKFDAPNDWQKNSSYPLMSMLDGQKLVQVANFIKQESKEVTVHRITADETDAVNLILQKIENGGIAGVIVNTVKRAQAFAKLIPKEIPIIVLHSAFLAPDRANIEEELQNTIGKNGQRPNKMIIIGTQVLEQSLDIDFDILFTDIAPIDLILQRTGRIHRHNTCVRPTTLQKTELFVMEATQYGEYKNASNIYENYLLMKTDYFLKDKIILPDDISPLVQLVYATDNDQAVPNISEAKEVFADNQQKSKTKARKFQIDHPYPDETIHGWLERPQLGLDKDDIKSQAAVRDIKETIEVIILKKINQEYYLLDGRKIDDFPENERDKIIAQQILRLPTALTPKWEFDSIIDTLEDLTAKYFPNWQESKWLKGAVALVLDANNSTVFNNWTLDYSSILGLSYHKQSEE</sequence>
<dbReference type="CDD" id="cd09641">
    <property type="entry name" value="Cas3''_I"/>
    <property type="match status" value="1"/>
</dbReference>
<evidence type="ECO:0000256" key="7">
    <source>
        <dbReference type="ARBA" id="ARBA00022806"/>
    </source>
</evidence>
<proteinExistence type="inferred from homology"/>
<evidence type="ECO:0000256" key="4">
    <source>
        <dbReference type="ARBA" id="ARBA00022723"/>
    </source>
</evidence>
<feature type="domain" description="HD Cas3-type" evidence="11">
    <location>
        <begin position="20"/>
        <end position="227"/>
    </location>
</feature>
<reference evidence="12 13" key="1">
    <citation type="submission" date="2016-10" db="EMBL/GenBank/DDBJ databases">
        <authorList>
            <person name="Varghese N."/>
            <person name="Submissions S."/>
        </authorList>
    </citation>
    <scope>NUCLEOTIDE SEQUENCE [LARGE SCALE GENOMIC DNA]</scope>
    <source>
        <strain evidence="12 13">WC1T17</strain>
    </source>
</reference>
<dbReference type="InterPro" id="IPR038257">
    <property type="entry name" value="CRISPR-assoc_Cas3_HD_sf"/>
</dbReference>
<name>A0ABY1AA17_9LACO</name>
<dbReference type="InterPro" id="IPR041372">
    <property type="entry name" value="Cas3_C"/>
</dbReference>
<dbReference type="Pfam" id="PF18019">
    <property type="entry name" value="Cas3_HD"/>
    <property type="match status" value="1"/>
</dbReference>
<dbReference type="SUPFAM" id="SSF52540">
    <property type="entry name" value="P-loop containing nucleoside triphosphate hydrolases"/>
    <property type="match status" value="1"/>
</dbReference>
<evidence type="ECO:0000256" key="5">
    <source>
        <dbReference type="ARBA" id="ARBA00022741"/>
    </source>
</evidence>
<dbReference type="SMART" id="SM00487">
    <property type="entry name" value="DEXDc"/>
    <property type="match status" value="1"/>
</dbReference>
<dbReference type="GO" id="GO:0004519">
    <property type="term" value="F:endonuclease activity"/>
    <property type="evidence" value="ECO:0007669"/>
    <property type="project" value="UniProtKB-KW"/>
</dbReference>
<dbReference type="InterPro" id="IPR006483">
    <property type="entry name" value="CRISPR-assoc_Cas3_HD"/>
</dbReference>
<dbReference type="PROSITE" id="PS51643">
    <property type="entry name" value="HD_CAS3"/>
    <property type="match status" value="1"/>
</dbReference>
<comment type="similarity">
    <text evidence="1">In the N-terminal section; belongs to the CRISPR-associated nuclease Cas3-HD family.</text>
</comment>
<evidence type="ECO:0000256" key="2">
    <source>
        <dbReference type="ARBA" id="ARBA00009046"/>
    </source>
</evidence>
<dbReference type="InterPro" id="IPR027417">
    <property type="entry name" value="P-loop_NTPase"/>
</dbReference>
<evidence type="ECO:0000256" key="8">
    <source>
        <dbReference type="ARBA" id="ARBA00022840"/>
    </source>
</evidence>
<evidence type="ECO:0000256" key="3">
    <source>
        <dbReference type="ARBA" id="ARBA00022722"/>
    </source>
</evidence>
<keyword evidence="5" id="KW-0547">Nucleotide-binding</keyword>
<keyword evidence="6" id="KW-0378">Hydrolase</keyword>
<organism evidence="12 13">
    <name type="scientific">Ligilactobacillus ruminis</name>
    <dbReference type="NCBI Taxonomy" id="1623"/>
    <lineage>
        <taxon>Bacteria</taxon>
        <taxon>Bacillati</taxon>
        <taxon>Bacillota</taxon>
        <taxon>Bacilli</taxon>
        <taxon>Lactobacillales</taxon>
        <taxon>Lactobacillaceae</taxon>
        <taxon>Ligilactobacillus</taxon>
    </lineage>
</organism>
<evidence type="ECO:0000313" key="13">
    <source>
        <dbReference type="Proteomes" id="UP000182089"/>
    </source>
</evidence>
<evidence type="ECO:0000259" key="11">
    <source>
        <dbReference type="PROSITE" id="PS51643"/>
    </source>
</evidence>
<dbReference type="SMART" id="SM00490">
    <property type="entry name" value="HELICc"/>
    <property type="match status" value="1"/>
</dbReference>
<keyword evidence="7" id="KW-0347">Helicase</keyword>
<protein>
    <submittedName>
        <fullName evidence="12">CRISPR-associated endonuclease/helicase Cas3</fullName>
    </submittedName>
</protein>
<keyword evidence="12" id="KW-0255">Endonuclease</keyword>
<dbReference type="PROSITE" id="PS51192">
    <property type="entry name" value="HELICASE_ATP_BIND_1"/>
    <property type="match status" value="1"/>
</dbReference>
<keyword evidence="9" id="KW-0051">Antiviral defense</keyword>
<keyword evidence="3" id="KW-0540">Nuclease</keyword>
<comment type="similarity">
    <text evidence="2">In the central section; belongs to the CRISPR-associated helicase Cas3 family.</text>
</comment>
<evidence type="ECO:0000256" key="1">
    <source>
        <dbReference type="ARBA" id="ARBA00006847"/>
    </source>
</evidence>
<evidence type="ECO:0000313" key="12">
    <source>
        <dbReference type="EMBL" id="SEM46498.1"/>
    </source>
</evidence>
<dbReference type="Gene3D" id="3.40.50.300">
    <property type="entry name" value="P-loop containing nucleotide triphosphate hydrolases"/>
    <property type="match status" value="2"/>
</dbReference>
<dbReference type="CDD" id="cd17930">
    <property type="entry name" value="DEXHc_cas3"/>
    <property type="match status" value="1"/>
</dbReference>
<dbReference type="InterPro" id="IPR054712">
    <property type="entry name" value="Cas3-like_dom"/>
</dbReference>
<dbReference type="EMBL" id="FOCC01000003">
    <property type="protein sequence ID" value="SEM46498.1"/>
    <property type="molecule type" value="Genomic_DNA"/>
</dbReference>
<dbReference type="NCBIfam" id="TIGR01596">
    <property type="entry name" value="cas3_HD"/>
    <property type="match status" value="1"/>
</dbReference>
<dbReference type="Pfam" id="PF18395">
    <property type="entry name" value="Cas3_C"/>
    <property type="match status" value="1"/>
</dbReference>
<keyword evidence="4" id="KW-0479">Metal-binding</keyword>
<dbReference type="InterPro" id="IPR001650">
    <property type="entry name" value="Helicase_C-like"/>
</dbReference>
<dbReference type="NCBIfam" id="TIGR01587">
    <property type="entry name" value="cas3_core"/>
    <property type="match status" value="1"/>
</dbReference>
<evidence type="ECO:0000256" key="6">
    <source>
        <dbReference type="ARBA" id="ARBA00022801"/>
    </source>
</evidence>